<organism evidence="1 2">
    <name type="scientific">Actinoplanes xinjiangensis</name>
    <dbReference type="NCBI Taxonomy" id="512350"/>
    <lineage>
        <taxon>Bacteria</taxon>
        <taxon>Bacillati</taxon>
        <taxon>Actinomycetota</taxon>
        <taxon>Actinomycetes</taxon>
        <taxon>Micromonosporales</taxon>
        <taxon>Micromonosporaceae</taxon>
        <taxon>Actinoplanes</taxon>
    </lineage>
</organism>
<name>A0A316FCV7_9ACTN</name>
<keyword evidence="2" id="KW-1185">Reference proteome</keyword>
<dbReference type="AlphaFoldDB" id="A0A316FCV7"/>
<proteinExistence type="predicted"/>
<dbReference type="Proteomes" id="UP000245697">
    <property type="component" value="Unassembled WGS sequence"/>
</dbReference>
<evidence type="ECO:0000313" key="1">
    <source>
        <dbReference type="EMBL" id="PWK45319.1"/>
    </source>
</evidence>
<gene>
    <name evidence="1" type="ORF">BC793_111293</name>
</gene>
<comment type="caution">
    <text evidence="1">The sequence shown here is derived from an EMBL/GenBank/DDBJ whole genome shotgun (WGS) entry which is preliminary data.</text>
</comment>
<sequence length="212" mass="23231">MVSERGPRPLSSHVNGQVCATCNNGWMSSLDAGAQRVLLGSTSTGVIAADTAEVLARWLIKVVVNLNVTQPYRLLVPEEDRHGLAYGIPASFAVDLFRVRQQNGLVDWVQGFCGGLVMPIGMSIETQTSIAERTLVTHVRIADIVAVVVRLPYPMTVGHLPPADEIPRLWPLTATPLAWQALPVHDRYDSTMRVLRYTAPPSVFGEGIYRSF</sequence>
<reference evidence="1 2" key="1">
    <citation type="submission" date="2018-05" db="EMBL/GenBank/DDBJ databases">
        <title>Genomic Encyclopedia of Archaeal and Bacterial Type Strains, Phase II (KMG-II): from individual species to whole genera.</title>
        <authorList>
            <person name="Goeker M."/>
        </authorList>
    </citation>
    <scope>NUCLEOTIDE SEQUENCE [LARGE SCALE GENOMIC DNA]</scope>
    <source>
        <strain evidence="1 2">DSM 45184</strain>
    </source>
</reference>
<protein>
    <submittedName>
        <fullName evidence="1">Uncharacterized protein</fullName>
    </submittedName>
</protein>
<evidence type="ECO:0000313" key="2">
    <source>
        <dbReference type="Proteomes" id="UP000245697"/>
    </source>
</evidence>
<dbReference type="EMBL" id="QGGR01000011">
    <property type="protein sequence ID" value="PWK45319.1"/>
    <property type="molecule type" value="Genomic_DNA"/>
</dbReference>
<accession>A0A316FCV7</accession>